<evidence type="ECO:0000256" key="1">
    <source>
        <dbReference type="SAM" id="MobiDB-lite"/>
    </source>
</evidence>
<gene>
    <name evidence="3" type="ORF">ACFQ0V_03440</name>
</gene>
<comment type="caution">
    <text evidence="3">The sequence shown here is derived from an EMBL/GenBank/DDBJ whole genome shotgun (WGS) entry which is preliminary data.</text>
</comment>
<dbReference type="RefSeq" id="WP_381009709.1">
    <property type="nucleotide sequence ID" value="NZ_JBHTJF010000014.1"/>
</dbReference>
<organism evidence="3 4">
    <name type="scientific">Savagea faecisuis</name>
    <dbReference type="NCBI Taxonomy" id="1274803"/>
    <lineage>
        <taxon>Bacteria</taxon>
        <taxon>Bacillati</taxon>
        <taxon>Bacillota</taxon>
        <taxon>Bacilli</taxon>
        <taxon>Bacillales</taxon>
        <taxon>Caryophanaceae</taxon>
        <taxon>Savagea</taxon>
    </lineage>
</organism>
<proteinExistence type="predicted"/>
<dbReference type="EMBL" id="JBHTJF010000014">
    <property type="protein sequence ID" value="MFD0942822.1"/>
    <property type="molecule type" value="Genomic_DNA"/>
</dbReference>
<sequence>MKKFFLLVIVFMLAACSNKGTAVDPASVAVDANQEKKVTENEEGKDEGEEGQVTNEVKDEKIEVVKEPSILKATDTVKARSAVESEAVWTGSMTVGGKKIDIWVTNLATNRNSGASRLGNDGDMIAEGNAHIYAAEAGSNDAYLYETIDISFVNLSNDSISIETFGKEPTLVISQWVVSTDYTTYLFPFRDGQITRLGDSFISTGRLKHIEPNFLQSVQWMTGYEFPAATYQVYDQKTGKLLYDHLTFEEPSTRYERWHSEDDFTYPVRSITFDNAWLDALFKEKRWLKSQYRYKIGDSMDELVQKMGNKSVVQAELHGAPTFVADDGLDLVGDGIIIGLATDSSIVTQSFEEIQTLISNYTGETWTFYEEDMMSPPSYSLDYQGSSISMHYNQQTGGWRLYFIPYE</sequence>
<protein>
    <recommendedName>
        <fullName evidence="5">Lipoprotein</fullName>
    </recommendedName>
</protein>
<keyword evidence="2" id="KW-0732">Signal</keyword>
<keyword evidence="4" id="KW-1185">Reference proteome</keyword>
<feature type="signal peptide" evidence="2">
    <location>
        <begin position="1"/>
        <end position="22"/>
    </location>
</feature>
<name>A0ABW3GVD8_9BACL</name>
<dbReference type="Proteomes" id="UP001596976">
    <property type="component" value="Unassembled WGS sequence"/>
</dbReference>
<dbReference type="PROSITE" id="PS51257">
    <property type="entry name" value="PROKAR_LIPOPROTEIN"/>
    <property type="match status" value="1"/>
</dbReference>
<feature type="region of interest" description="Disordered" evidence="1">
    <location>
        <begin position="34"/>
        <end position="53"/>
    </location>
</feature>
<evidence type="ECO:0000313" key="3">
    <source>
        <dbReference type="EMBL" id="MFD0942822.1"/>
    </source>
</evidence>
<evidence type="ECO:0000313" key="4">
    <source>
        <dbReference type="Proteomes" id="UP001596976"/>
    </source>
</evidence>
<evidence type="ECO:0008006" key="5">
    <source>
        <dbReference type="Google" id="ProtNLM"/>
    </source>
</evidence>
<reference evidence="4" key="1">
    <citation type="journal article" date="2019" name="Int. J. Syst. Evol. Microbiol.">
        <title>The Global Catalogue of Microorganisms (GCM) 10K type strain sequencing project: providing services to taxonomists for standard genome sequencing and annotation.</title>
        <authorList>
            <consortium name="The Broad Institute Genomics Platform"/>
            <consortium name="The Broad Institute Genome Sequencing Center for Infectious Disease"/>
            <person name="Wu L."/>
            <person name="Ma J."/>
        </authorList>
    </citation>
    <scope>NUCLEOTIDE SEQUENCE [LARGE SCALE GENOMIC DNA]</scope>
    <source>
        <strain evidence="4">CCUG 63563</strain>
    </source>
</reference>
<feature type="chain" id="PRO_5045300000" description="Lipoprotein" evidence="2">
    <location>
        <begin position="23"/>
        <end position="407"/>
    </location>
</feature>
<accession>A0ABW3GVD8</accession>
<evidence type="ECO:0000256" key="2">
    <source>
        <dbReference type="SAM" id="SignalP"/>
    </source>
</evidence>